<dbReference type="CDD" id="cd07516">
    <property type="entry name" value="HAD_Pase"/>
    <property type="match status" value="1"/>
</dbReference>
<gene>
    <name evidence="1" type="ORF">J3A84_15005</name>
</gene>
<dbReference type="PANTHER" id="PTHR10000">
    <property type="entry name" value="PHOSPHOSERINE PHOSPHATASE"/>
    <property type="match status" value="1"/>
</dbReference>
<comment type="caution">
    <text evidence="1">The sequence shown here is derived from an EMBL/GenBank/DDBJ whole genome shotgun (WGS) entry which is preliminary data.</text>
</comment>
<dbReference type="SUPFAM" id="SSF56784">
    <property type="entry name" value="HAD-like"/>
    <property type="match status" value="1"/>
</dbReference>
<accession>A0A939KKQ1</accession>
<dbReference type="SFLD" id="SFLDG01144">
    <property type="entry name" value="C2.B.4:_PGP_Like"/>
    <property type="match status" value="1"/>
</dbReference>
<dbReference type="SFLD" id="SFLDS00003">
    <property type="entry name" value="Haloacid_Dehalogenase"/>
    <property type="match status" value="1"/>
</dbReference>
<protein>
    <submittedName>
        <fullName evidence="1">HAD family phosphatase</fullName>
    </submittedName>
</protein>
<dbReference type="Proteomes" id="UP000664218">
    <property type="component" value="Unassembled WGS sequence"/>
</dbReference>
<dbReference type="NCBIfam" id="TIGR00099">
    <property type="entry name" value="Cof-subfamily"/>
    <property type="match status" value="1"/>
</dbReference>
<dbReference type="SFLD" id="SFLDG01140">
    <property type="entry name" value="C2.B:_Phosphomannomutase_and_P"/>
    <property type="match status" value="1"/>
</dbReference>
<reference evidence="1" key="1">
    <citation type="submission" date="2021-03" db="EMBL/GenBank/DDBJ databases">
        <title>Proteiniclasticum marinus sp. nov., isolated from tidal flat sediment.</title>
        <authorList>
            <person name="Namirimu T."/>
            <person name="Yang J.-A."/>
            <person name="Yang S.-H."/>
            <person name="Kim Y.-J."/>
            <person name="Kwon K.K."/>
        </authorList>
    </citation>
    <scope>NUCLEOTIDE SEQUENCE</scope>
    <source>
        <strain evidence="1">SCR006</strain>
    </source>
</reference>
<organism evidence="1 2">
    <name type="scientific">Proteiniclasticum aestuarii</name>
    <dbReference type="NCBI Taxonomy" id="2817862"/>
    <lineage>
        <taxon>Bacteria</taxon>
        <taxon>Bacillati</taxon>
        <taxon>Bacillota</taxon>
        <taxon>Clostridia</taxon>
        <taxon>Eubacteriales</taxon>
        <taxon>Clostridiaceae</taxon>
        <taxon>Proteiniclasticum</taxon>
    </lineage>
</organism>
<dbReference type="PROSITE" id="PS01228">
    <property type="entry name" value="COF_1"/>
    <property type="match status" value="1"/>
</dbReference>
<dbReference type="InterPro" id="IPR023214">
    <property type="entry name" value="HAD_sf"/>
</dbReference>
<dbReference type="GO" id="GO:0016791">
    <property type="term" value="F:phosphatase activity"/>
    <property type="evidence" value="ECO:0007669"/>
    <property type="project" value="UniProtKB-ARBA"/>
</dbReference>
<name>A0A939KKQ1_9CLOT</name>
<proteinExistence type="predicted"/>
<dbReference type="RefSeq" id="WP_207600867.1">
    <property type="nucleotide sequence ID" value="NZ_JAFNJU010000019.1"/>
</dbReference>
<dbReference type="Gene3D" id="3.30.1240.10">
    <property type="match status" value="1"/>
</dbReference>
<dbReference type="Pfam" id="PF08282">
    <property type="entry name" value="Hydrolase_3"/>
    <property type="match status" value="1"/>
</dbReference>
<dbReference type="InterPro" id="IPR006379">
    <property type="entry name" value="HAD-SF_hydro_IIB"/>
</dbReference>
<dbReference type="AlphaFoldDB" id="A0A939KKQ1"/>
<sequence>MFKLVAIDMDGTLLNSSHEISERNKEAIRRALEKGVKIVLCSGRTISNLLEFTRGLGLTGAEEYVVGHNGAAALRIIDENYVYENSLTGKEAKEIAKVCDSVDANYTIYTFHEAMTPRDNAHGRYEAELNSMNLKVCHPRVLGDEEKITKVLILDDEEVLDSYIGEIRKHFDDQYNLVRSMPVYLEIMRKEVNKMSGIMAVAKLHGIEESAIMAIGDAPNDLEMIEGAGLGVAMGNAHEIIREASDYITRTNDEDGVAYVLNRYLHLGMEENHAD</sequence>
<dbReference type="NCBIfam" id="TIGR01484">
    <property type="entry name" value="HAD-SF-IIB"/>
    <property type="match status" value="1"/>
</dbReference>
<dbReference type="PANTHER" id="PTHR10000:SF8">
    <property type="entry name" value="HAD SUPERFAMILY HYDROLASE-LIKE, TYPE 3"/>
    <property type="match status" value="1"/>
</dbReference>
<dbReference type="GO" id="GO:0000287">
    <property type="term" value="F:magnesium ion binding"/>
    <property type="evidence" value="ECO:0007669"/>
    <property type="project" value="TreeGrafter"/>
</dbReference>
<keyword evidence="2" id="KW-1185">Reference proteome</keyword>
<dbReference type="PROSITE" id="PS01229">
    <property type="entry name" value="COF_2"/>
    <property type="match status" value="1"/>
</dbReference>
<dbReference type="InterPro" id="IPR000150">
    <property type="entry name" value="Cof"/>
</dbReference>
<evidence type="ECO:0000313" key="1">
    <source>
        <dbReference type="EMBL" id="MBO1266341.1"/>
    </source>
</evidence>
<dbReference type="GO" id="GO:0005829">
    <property type="term" value="C:cytosol"/>
    <property type="evidence" value="ECO:0007669"/>
    <property type="project" value="TreeGrafter"/>
</dbReference>
<dbReference type="Gene3D" id="3.40.50.1000">
    <property type="entry name" value="HAD superfamily/HAD-like"/>
    <property type="match status" value="1"/>
</dbReference>
<dbReference type="EMBL" id="JAFNJU010000019">
    <property type="protein sequence ID" value="MBO1266341.1"/>
    <property type="molecule type" value="Genomic_DNA"/>
</dbReference>
<dbReference type="InterPro" id="IPR036412">
    <property type="entry name" value="HAD-like_sf"/>
</dbReference>
<evidence type="ECO:0000313" key="2">
    <source>
        <dbReference type="Proteomes" id="UP000664218"/>
    </source>
</evidence>